<reference evidence="1 2" key="1">
    <citation type="submission" date="2018-06" db="EMBL/GenBank/DDBJ databases">
        <title>Streptacidiphilus pinicola sp. nov., isolated from pine grove soil.</title>
        <authorList>
            <person name="Roh S.G."/>
            <person name="Park S."/>
            <person name="Kim M.-K."/>
            <person name="Yun B.-R."/>
            <person name="Park J."/>
            <person name="Kim M.J."/>
            <person name="Kim Y.S."/>
            <person name="Kim S.B."/>
        </authorList>
    </citation>
    <scope>NUCLEOTIDE SEQUENCE [LARGE SCALE GENOMIC DNA]</scope>
    <source>
        <strain evidence="1 2">MMS16-CNU450</strain>
    </source>
</reference>
<dbReference type="AlphaFoldDB" id="A0A2X0IFG1"/>
<dbReference type="InterPro" id="IPR025534">
    <property type="entry name" value="DUF4420"/>
</dbReference>
<gene>
    <name evidence="1" type="ORF">DN069_20345</name>
</gene>
<evidence type="ECO:0000313" key="1">
    <source>
        <dbReference type="EMBL" id="RAG83792.1"/>
    </source>
</evidence>
<comment type="caution">
    <text evidence="1">The sequence shown here is derived from an EMBL/GenBank/DDBJ whole genome shotgun (WGS) entry which is preliminary data.</text>
</comment>
<keyword evidence="2" id="KW-1185">Reference proteome</keyword>
<name>A0A2X0IFG1_9ACTN</name>
<dbReference type="EMBL" id="QKYN01000077">
    <property type="protein sequence ID" value="RAG83792.1"/>
    <property type="molecule type" value="Genomic_DNA"/>
</dbReference>
<sequence>MIESGGTSASARLHSMLEQMWMRLDQEAIRQPDARMLSAELQIPTVQGLLRLGRSAEGRRHLLVPIAPEDQLDDDRRSAGVHLVTRSLLLGDELPVRYADLSCRRADLQTTFTSLVAELCVQIAAEPEGRPARIARTLNAWRLLFGGTTERWTLPRLAGLFAELVVLEALLDREPGAIRHWLGPLGCPQDFRGSKSAIEVKATTAADNRVVRIHGADQLETPPGTALFLAWFRVAKSSAPDARSVFDVLEACSPRVEDLEELETRLRALGLPSEGEGPASDIRFVTIEQRWYEVGDQFPRITPGSFLGGVVPVGAMDLEYSIDLDTVPAHADRERVITELGADI</sequence>
<dbReference type="Proteomes" id="UP000248889">
    <property type="component" value="Unassembled WGS sequence"/>
</dbReference>
<dbReference type="Pfam" id="PF14390">
    <property type="entry name" value="DUF4420"/>
    <property type="match status" value="1"/>
</dbReference>
<accession>A0A2X0IFG1</accession>
<proteinExistence type="predicted"/>
<evidence type="ECO:0008006" key="3">
    <source>
        <dbReference type="Google" id="ProtNLM"/>
    </source>
</evidence>
<dbReference type="OrthoDB" id="4854145at2"/>
<protein>
    <recommendedName>
        <fullName evidence="3">PD-(D/E)XK motif protein</fullName>
    </recommendedName>
</protein>
<organism evidence="1 2">
    <name type="scientific">Streptacidiphilus pinicola</name>
    <dbReference type="NCBI Taxonomy" id="2219663"/>
    <lineage>
        <taxon>Bacteria</taxon>
        <taxon>Bacillati</taxon>
        <taxon>Actinomycetota</taxon>
        <taxon>Actinomycetes</taxon>
        <taxon>Kitasatosporales</taxon>
        <taxon>Streptomycetaceae</taxon>
        <taxon>Streptacidiphilus</taxon>
    </lineage>
</organism>
<evidence type="ECO:0000313" key="2">
    <source>
        <dbReference type="Proteomes" id="UP000248889"/>
    </source>
</evidence>